<dbReference type="SUPFAM" id="SSF158682">
    <property type="entry name" value="TerB-like"/>
    <property type="match status" value="1"/>
</dbReference>
<comment type="caution">
    <text evidence="2">The sequence shown here is derived from an EMBL/GenBank/DDBJ whole genome shotgun (WGS) entry which is preliminary data.</text>
</comment>
<dbReference type="Proteomes" id="UP001265550">
    <property type="component" value="Unassembled WGS sequence"/>
</dbReference>
<dbReference type="InterPro" id="IPR029024">
    <property type="entry name" value="TerB-like"/>
</dbReference>
<evidence type="ECO:0000313" key="3">
    <source>
        <dbReference type="Proteomes" id="UP001265550"/>
    </source>
</evidence>
<dbReference type="EMBL" id="JAVDWE010000016">
    <property type="protein sequence ID" value="MDR7096795.1"/>
    <property type="molecule type" value="Genomic_DNA"/>
</dbReference>
<keyword evidence="3" id="KW-1185">Reference proteome</keyword>
<accession>A0ABU1VHJ9</accession>
<feature type="domain" description="Co-chaperone DjlA N-terminal" evidence="1">
    <location>
        <begin position="11"/>
        <end position="121"/>
    </location>
</feature>
<dbReference type="Pfam" id="PF05099">
    <property type="entry name" value="TerB"/>
    <property type="match status" value="1"/>
</dbReference>
<protein>
    <submittedName>
        <fullName evidence="2">Tellurite resistance protein B-like protein</fullName>
    </submittedName>
</protein>
<name>A0ABU1VHJ9_9BURK</name>
<evidence type="ECO:0000313" key="2">
    <source>
        <dbReference type="EMBL" id="MDR7096795.1"/>
    </source>
</evidence>
<gene>
    <name evidence="2" type="ORF">J2X09_004552</name>
</gene>
<proteinExistence type="predicted"/>
<dbReference type="InterPro" id="IPR007791">
    <property type="entry name" value="DjlA_N"/>
</dbReference>
<reference evidence="2 3" key="1">
    <citation type="submission" date="2023-07" db="EMBL/GenBank/DDBJ databases">
        <title>Sorghum-associated microbial communities from plants grown in Nebraska, USA.</title>
        <authorList>
            <person name="Schachtman D."/>
        </authorList>
    </citation>
    <scope>NUCLEOTIDE SEQUENCE [LARGE SCALE GENOMIC DNA]</scope>
    <source>
        <strain evidence="2 3">BE240</strain>
    </source>
</reference>
<organism evidence="2 3">
    <name type="scientific">Hydrogenophaga laconesensis</name>
    <dbReference type="NCBI Taxonomy" id="1805971"/>
    <lineage>
        <taxon>Bacteria</taxon>
        <taxon>Pseudomonadati</taxon>
        <taxon>Pseudomonadota</taxon>
        <taxon>Betaproteobacteria</taxon>
        <taxon>Burkholderiales</taxon>
        <taxon>Comamonadaceae</taxon>
        <taxon>Hydrogenophaga</taxon>
    </lineage>
</organism>
<dbReference type="Gene3D" id="1.10.3680.10">
    <property type="entry name" value="TerB-like"/>
    <property type="match status" value="1"/>
</dbReference>
<dbReference type="RefSeq" id="WP_204734450.1">
    <property type="nucleotide sequence ID" value="NZ_JAVDWE010000016.1"/>
</dbReference>
<dbReference type="CDD" id="cd07177">
    <property type="entry name" value="terB_like"/>
    <property type="match status" value="1"/>
</dbReference>
<sequence>MRSYPTDSPQAAARLLATALVADGNYSLTEIRALDRLHASRRLGLSPEALKDVLDTFCEDLLTAAGGQWTGSAAMDSTTREQLLAEVQDPALRAQVVELCQAVVQADGHEAEGEAALLDALIRAWRQWPHTAHASRPVGALS</sequence>
<evidence type="ECO:0000259" key="1">
    <source>
        <dbReference type="Pfam" id="PF05099"/>
    </source>
</evidence>